<dbReference type="Proteomes" id="UP000663722">
    <property type="component" value="Chromosome"/>
</dbReference>
<dbReference type="Pfam" id="PF00685">
    <property type="entry name" value="Sulfotransfer_1"/>
    <property type="match status" value="1"/>
</dbReference>
<keyword evidence="2" id="KW-0808">Transferase</keyword>
<feature type="domain" description="Sulfotransferase" evidence="3">
    <location>
        <begin position="82"/>
        <end position="243"/>
    </location>
</feature>
<dbReference type="SUPFAM" id="SSF52540">
    <property type="entry name" value="P-loop containing nucleoside triphosphate hydrolases"/>
    <property type="match status" value="1"/>
</dbReference>
<evidence type="ECO:0000256" key="2">
    <source>
        <dbReference type="ARBA" id="ARBA00022679"/>
    </source>
</evidence>
<evidence type="ECO:0000313" key="5">
    <source>
        <dbReference type="Proteomes" id="UP000663722"/>
    </source>
</evidence>
<evidence type="ECO:0000313" key="4">
    <source>
        <dbReference type="EMBL" id="QTA93602.1"/>
    </source>
</evidence>
<dbReference type="EMBL" id="CP061800">
    <property type="protein sequence ID" value="QTA93602.1"/>
    <property type="molecule type" value="Genomic_DNA"/>
</dbReference>
<accession>A0A975BY06</accession>
<dbReference type="Gene3D" id="3.40.50.300">
    <property type="entry name" value="P-loop containing nucleotide triphosphate hydrolases"/>
    <property type="match status" value="1"/>
</dbReference>
<reference evidence="4" key="1">
    <citation type="journal article" date="2021" name="Microb. Physiol.">
        <title>Proteogenomic Insights into the Physiology of Marine, Sulfate-Reducing, Filamentous Desulfonema limicola and Desulfonema magnum.</title>
        <authorList>
            <person name="Schnaars V."/>
            <person name="Wohlbrand L."/>
            <person name="Scheve S."/>
            <person name="Hinrichs C."/>
            <person name="Reinhardt R."/>
            <person name="Rabus R."/>
        </authorList>
    </citation>
    <scope>NUCLEOTIDE SEQUENCE</scope>
    <source>
        <strain evidence="4">4be13</strain>
    </source>
</reference>
<sequence length="264" mass="31073">MIQQKNNLFWHKFNALTRRCLAYGFSGVRPFYIVNEYPKSGGSWLSQMLGAALDVPFPRNRLPMLRPCILQEHYLRPGNLKNVVIIWRDGRDVTISHYYYSLFPNNRGNQIQVDRVSADLNFDDINNIKKNLPSFIEYIFETKKNPKFSWTDFVDKWRENKNAVHVRYEDLREDCEGELQRIVLELTGNILDADKAREITQEFSFQKQSGRRPGQEDKNNFMRKGIVGDWKNYFSSESKEMFAYYAGSSLISLGYETDNSWIEC</sequence>
<gene>
    <name evidence="4" type="ORF">dnm_097060</name>
</gene>
<name>A0A975BY06_9BACT</name>
<organism evidence="4 5">
    <name type="scientific">Desulfonema magnum</name>
    <dbReference type="NCBI Taxonomy" id="45655"/>
    <lineage>
        <taxon>Bacteria</taxon>
        <taxon>Pseudomonadati</taxon>
        <taxon>Thermodesulfobacteriota</taxon>
        <taxon>Desulfobacteria</taxon>
        <taxon>Desulfobacterales</taxon>
        <taxon>Desulfococcaceae</taxon>
        <taxon>Desulfonema</taxon>
    </lineage>
</organism>
<dbReference type="KEGG" id="dmm:dnm_097060"/>
<comment type="similarity">
    <text evidence="1">Belongs to the sulfotransferase 1 family.</text>
</comment>
<dbReference type="GO" id="GO:0008146">
    <property type="term" value="F:sulfotransferase activity"/>
    <property type="evidence" value="ECO:0007669"/>
    <property type="project" value="InterPro"/>
</dbReference>
<dbReference type="AlphaFoldDB" id="A0A975BY06"/>
<keyword evidence="5" id="KW-1185">Reference proteome</keyword>
<dbReference type="PANTHER" id="PTHR11783">
    <property type="entry name" value="SULFOTRANSFERASE SULT"/>
    <property type="match status" value="1"/>
</dbReference>
<dbReference type="InterPro" id="IPR027417">
    <property type="entry name" value="P-loop_NTPase"/>
</dbReference>
<evidence type="ECO:0000256" key="1">
    <source>
        <dbReference type="ARBA" id="ARBA00005771"/>
    </source>
</evidence>
<protein>
    <submittedName>
        <fullName evidence="4">Sulfotransferase domain-containing protein</fullName>
    </submittedName>
</protein>
<proteinExistence type="inferred from homology"/>
<dbReference type="InterPro" id="IPR000863">
    <property type="entry name" value="Sulfotransferase_dom"/>
</dbReference>
<evidence type="ECO:0000259" key="3">
    <source>
        <dbReference type="Pfam" id="PF00685"/>
    </source>
</evidence>
<dbReference type="RefSeq" id="WP_207680474.1">
    <property type="nucleotide sequence ID" value="NZ_CP061800.1"/>
</dbReference>